<dbReference type="Gene3D" id="3.40.50.300">
    <property type="entry name" value="P-loop containing nucleotide triphosphate hydrolases"/>
    <property type="match status" value="1"/>
</dbReference>
<dbReference type="GO" id="GO:0000723">
    <property type="term" value="P:telomere maintenance"/>
    <property type="evidence" value="ECO:0007669"/>
    <property type="project" value="TreeGrafter"/>
</dbReference>
<accession>A0A212BZB2</accession>
<dbReference type="PANTHER" id="PTHR46457">
    <property type="entry name" value="DNA REPAIR PROTEIN RAD51 HOMOLOG 4"/>
    <property type="match status" value="1"/>
</dbReference>
<reference evidence="4 5" key="1">
    <citation type="journal article" date="2018" name="Mol. Genet. Genomics">
        <title>The red deer Cervus elaphus genome CerEla1.0: sequencing, annotating, genes, and chromosomes.</title>
        <authorList>
            <person name="Bana N.A."/>
            <person name="Nyiri A."/>
            <person name="Nagy J."/>
            <person name="Frank K."/>
            <person name="Nagy T."/>
            <person name="Steger V."/>
            <person name="Schiller M."/>
            <person name="Lakatos P."/>
            <person name="Sugar L."/>
            <person name="Horn P."/>
            <person name="Barta E."/>
            <person name="Orosz L."/>
        </authorList>
    </citation>
    <scope>NUCLEOTIDE SEQUENCE [LARGE SCALE GENOMIC DNA]</scope>
    <source>
        <strain evidence="4">Hungarian</strain>
    </source>
</reference>
<dbReference type="PANTHER" id="PTHR46457:SF1">
    <property type="entry name" value="DNA REPAIR PROTEIN RAD51 HOMOLOG 4"/>
    <property type="match status" value="1"/>
</dbReference>
<dbReference type="InterPro" id="IPR051988">
    <property type="entry name" value="HRR_RAD51_Paralog"/>
</dbReference>
<organism evidence="4 5">
    <name type="scientific">Cervus elaphus hippelaphus</name>
    <name type="common">European red deer</name>
    <dbReference type="NCBI Taxonomy" id="46360"/>
    <lineage>
        <taxon>Eukaryota</taxon>
        <taxon>Metazoa</taxon>
        <taxon>Chordata</taxon>
        <taxon>Craniata</taxon>
        <taxon>Vertebrata</taxon>
        <taxon>Euteleostomi</taxon>
        <taxon>Mammalia</taxon>
        <taxon>Eutheria</taxon>
        <taxon>Laurasiatheria</taxon>
        <taxon>Artiodactyla</taxon>
        <taxon>Ruminantia</taxon>
        <taxon>Pecora</taxon>
        <taxon>Cervidae</taxon>
        <taxon>Cervinae</taxon>
        <taxon>Cervus</taxon>
    </lineage>
</organism>
<evidence type="ECO:0000256" key="1">
    <source>
        <dbReference type="ARBA" id="ARBA00004123"/>
    </source>
</evidence>
<gene>
    <name evidence="4" type="ORF">Celaphus_00010149</name>
</gene>
<dbReference type="InterPro" id="IPR048943">
    <property type="entry name" value="RAD51D_N"/>
</dbReference>
<comment type="subcellular location">
    <subcellularLocation>
        <location evidence="1">Nucleus</location>
    </subcellularLocation>
</comment>
<name>A0A212BZB2_CEREH</name>
<dbReference type="SUPFAM" id="SSF52540">
    <property type="entry name" value="P-loop containing nucleoside triphosphate hydrolases"/>
    <property type="match status" value="1"/>
</dbReference>
<dbReference type="GO" id="GO:0008094">
    <property type="term" value="F:ATP-dependent activity, acting on DNA"/>
    <property type="evidence" value="ECO:0007669"/>
    <property type="project" value="TreeGrafter"/>
</dbReference>
<dbReference type="GO" id="GO:0042148">
    <property type="term" value="P:DNA strand invasion"/>
    <property type="evidence" value="ECO:0007669"/>
    <property type="project" value="TreeGrafter"/>
</dbReference>
<dbReference type="GO" id="GO:0005657">
    <property type="term" value="C:replication fork"/>
    <property type="evidence" value="ECO:0007669"/>
    <property type="project" value="TreeGrafter"/>
</dbReference>
<dbReference type="Pfam" id="PF21794">
    <property type="entry name" value="RAD51D_N"/>
    <property type="match status" value="1"/>
</dbReference>
<keyword evidence="5" id="KW-1185">Reference proteome</keyword>
<dbReference type="GO" id="GO:0005815">
    <property type="term" value="C:microtubule organizing center"/>
    <property type="evidence" value="ECO:0007669"/>
    <property type="project" value="TreeGrafter"/>
</dbReference>
<sequence>MPSPTGSRQARPPGCRADVFCSKSSPPAPLRFLTASLQSRNMGVLQARLCLGLIQDMVQLLQSGGIKTVVNVVSADLEEVPRNVSVTLRWVLPAQFSAFPFNGADLYKELKASTAILSIGIGSLDKLLDAYLHDGEVTGVTGGLASSKTQLLPAGNPNQEEQAGALRRIQVVPAFDSFQMPKASISSGTLKVVVVDCVPVVLIPLLEGSERERLALTLQLAQEPKTVAQDLSMAVAVTSHLASDRASRQLKPALKCSWSFMPSVRLLLDIGQGAGASGCRRLACLTTSPCLPTGFQETVNTGACGAPEQSPALQGDHT</sequence>
<dbReference type="GO" id="GO:0000400">
    <property type="term" value="F:four-way junction DNA binding"/>
    <property type="evidence" value="ECO:0007669"/>
    <property type="project" value="TreeGrafter"/>
</dbReference>
<proteinExistence type="predicted"/>
<dbReference type="Proteomes" id="UP000242450">
    <property type="component" value="Chromosome X"/>
</dbReference>
<evidence type="ECO:0000256" key="2">
    <source>
        <dbReference type="ARBA" id="ARBA00023242"/>
    </source>
</evidence>
<evidence type="ECO:0000259" key="3">
    <source>
        <dbReference type="Pfam" id="PF21794"/>
    </source>
</evidence>
<dbReference type="GO" id="GO:0000724">
    <property type="term" value="P:double-strand break repair via homologous recombination"/>
    <property type="evidence" value="ECO:0007669"/>
    <property type="project" value="TreeGrafter"/>
</dbReference>
<feature type="domain" description="RAD51D N-terminal" evidence="3">
    <location>
        <begin position="42"/>
        <end position="86"/>
    </location>
</feature>
<keyword evidence="2" id="KW-0539">Nucleus</keyword>
<evidence type="ECO:0000313" key="5">
    <source>
        <dbReference type="Proteomes" id="UP000242450"/>
    </source>
</evidence>
<evidence type="ECO:0000313" key="4">
    <source>
        <dbReference type="EMBL" id="OWJ99098.1"/>
    </source>
</evidence>
<dbReference type="GO" id="GO:0003697">
    <property type="term" value="F:single-stranded DNA binding"/>
    <property type="evidence" value="ECO:0007669"/>
    <property type="project" value="TreeGrafter"/>
</dbReference>
<dbReference type="InterPro" id="IPR027417">
    <property type="entry name" value="P-loop_NTPase"/>
</dbReference>
<protein>
    <recommendedName>
        <fullName evidence="3">RAD51D N-terminal domain-containing protein</fullName>
    </recommendedName>
</protein>
<dbReference type="GO" id="GO:0007131">
    <property type="term" value="P:reciprocal meiotic recombination"/>
    <property type="evidence" value="ECO:0007669"/>
    <property type="project" value="TreeGrafter"/>
</dbReference>
<dbReference type="GO" id="GO:0033063">
    <property type="term" value="C:Rad51B-Rad51C-Rad51D-XRCC2 complex"/>
    <property type="evidence" value="ECO:0007669"/>
    <property type="project" value="TreeGrafter"/>
</dbReference>
<comment type="caution">
    <text evidence="4">The sequence shown here is derived from an EMBL/GenBank/DDBJ whole genome shotgun (WGS) entry which is preliminary data.</text>
</comment>
<dbReference type="AlphaFoldDB" id="A0A212BZB2"/>
<dbReference type="OrthoDB" id="336321at2759"/>
<dbReference type="EMBL" id="MKHE01000034">
    <property type="protein sequence ID" value="OWJ99098.1"/>
    <property type="molecule type" value="Genomic_DNA"/>
</dbReference>